<protein>
    <submittedName>
        <fullName evidence="1">Uncharacterized protein</fullName>
    </submittedName>
</protein>
<gene>
    <name evidence="1" type="ordered locus">BP1026B_II1952</name>
</gene>
<evidence type="ECO:0000313" key="2">
    <source>
        <dbReference type="Proteomes" id="UP000010087"/>
    </source>
</evidence>
<reference evidence="1 2" key="1">
    <citation type="journal article" date="2012" name="PLoS ONE">
        <title>Evolution of Burkholderia pseudomallei in recurrent melioidosis.</title>
        <authorList>
            <person name="Hayden H.S."/>
            <person name="Lim R."/>
            <person name="Brittnacher M.J."/>
            <person name="Sims E.H."/>
            <person name="Ramage E.R."/>
            <person name="Fong C."/>
            <person name="Wu Z."/>
            <person name="Crist E."/>
            <person name="Chang J."/>
            <person name="Zhou Y."/>
            <person name="Radey M."/>
            <person name="Rohmer L."/>
            <person name="Haugen E."/>
            <person name="Gillett W."/>
            <person name="Wuthiekanun V."/>
            <person name="Peacock S.J."/>
            <person name="Kaul R."/>
            <person name="Miller S.I."/>
            <person name="Manoil C."/>
            <person name="Jacobs M.A."/>
        </authorList>
    </citation>
    <scope>NUCLEOTIDE SEQUENCE [LARGE SCALE GENOMIC DNA]</scope>
    <source>
        <strain evidence="1 2">1026b</strain>
    </source>
</reference>
<accession>A0A0H3HWG9</accession>
<organism evidence="1 2">
    <name type="scientific">Burkholderia pseudomallei (strain 1026b)</name>
    <dbReference type="NCBI Taxonomy" id="884204"/>
    <lineage>
        <taxon>Bacteria</taxon>
        <taxon>Pseudomonadati</taxon>
        <taxon>Pseudomonadota</taxon>
        <taxon>Betaproteobacteria</taxon>
        <taxon>Burkholderiales</taxon>
        <taxon>Burkholderiaceae</taxon>
        <taxon>Burkholderia</taxon>
        <taxon>pseudomallei group</taxon>
    </lineage>
</organism>
<dbReference type="Proteomes" id="UP000010087">
    <property type="component" value="Chromosome 2"/>
</dbReference>
<dbReference type="KEGG" id="bpz:BP1026B_II1952"/>
<dbReference type="AlphaFoldDB" id="A0A0H3HWG9"/>
<evidence type="ECO:0000313" key="1">
    <source>
        <dbReference type="EMBL" id="AFI70184.1"/>
    </source>
</evidence>
<sequence length="40" mass="4500">MAVSLEMNLLTRLVHFGIFARKIMADPNKLRIAIVLMGSK</sequence>
<dbReference type="EMBL" id="CP002834">
    <property type="protein sequence ID" value="AFI70184.1"/>
    <property type="molecule type" value="Genomic_DNA"/>
</dbReference>
<proteinExistence type="predicted"/>
<name>A0A0H3HWG9_BURP2</name>